<keyword evidence="3" id="KW-1185">Reference proteome</keyword>
<dbReference type="KEGG" id="bko:CKF48_13135"/>
<evidence type="ECO:0000256" key="1">
    <source>
        <dbReference type="SAM" id="Phobius"/>
    </source>
</evidence>
<dbReference type="AlphaFoldDB" id="A0A248TJ73"/>
<dbReference type="EMBL" id="CP022983">
    <property type="protein sequence ID" value="ASV68182.1"/>
    <property type="molecule type" value="Genomic_DNA"/>
</dbReference>
<sequence>MSLPPLMNDLIPTSFVGLNVKQVVHVRQGEDTGLLKYLKNNKIPTLHIEIVLLIFFYKILTPMQ</sequence>
<evidence type="ECO:0000313" key="3">
    <source>
        <dbReference type="Proteomes" id="UP000215137"/>
    </source>
</evidence>
<protein>
    <submittedName>
        <fullName evidence="2">Uncharacterized protein</fullName>
    </submittedName>
</protein>
<dbReference type="Proteomes" id="UP000215137">
    <property type="component" value="Chromosome"/>
</dbReference>
<feature type="transmembrane region" description="Helical" evidence="1">
    <location>
        <begin position="43"/>
        <end position="60"/>
    </location>
</feature>
<keyword evidence="1" id="KW-1133">Transmembrane helix</keyword>
<organism evidence="2 3">
    <name type="scientific">Cytobacillus kochii</name>
    <dbReference type="NCBI Taxonomy" id="859143"/>
    <lineage>
        <taxon>Bacteria</taxon>
        <taxon>Bacillati</taxon>
        <taxon>Bacillota</taxon>
        <taxon>Bacilli</taxon>
        <taxon>Bacillales</taxon>
        <taxon>Bacillaceae</taxon>
        <taxon>Cytobacillus</taxon>
    </lineage>
</organism>
<keyword evidence="1" id="KW-0472">Membrane</keyword>
<name>A0A248TJ73_9BACI</name>
<gene>
    <name evidence="2" type="ORF">CKF48_13135</name>
</gene>
<reference evidence="2 3" key="1">
    <citation type="submission" date="2017-08" db="EMBL/GenBank/DDBJ databases">
        <title>Complete Genome Sequence of Bacillus kochii Oregon-R-modENCODE STRAIN BDGP4, isolated from Drosophila melanogaster gut.</title>
        <authorList>
            <person name="Wan K.H."/>
            <person name="Yu C."/>
            <person name="Park S."/>
            <person name="Hammonds A.S."/>
            <person name="Booth B.W."/>
            <person name="Celniker S.E."/>
        </authorList>
    </citation>
    <scope>NUCLEOTIDE SEQUENCE [LARGE SCALE GENOMIC DNA]</scope>
    <source>
        <strain evidence="2 3">BDGP4</strain>
    </source>
</reference>
<accession>A0A248TJ73</accession>
<evidence type="ECO:0000313" key="2">
    <source>
        <dbReference type="EMBL" id="ASV68182.1"/>
    </source>
</evidence>
<proteinExistence type="predicted"/>
<keyword evidence="1" id="KW-0812">Transmembrane</keyword>